<dbReference type="STRING" id="443144.GM21_3242"/>
<dbReference type="InterPro" id="IPR001789">
    <property type="entry name" value="Sig_transdc_resp-reg_receiver"/>
</dbReference>
<protein>
    <recommendedName>
        <fullName evidence="2">histidine kinase</fullName>
        <ecNumber evidence="2">2.7.13.3</ecNumber>
    </recommendedName>
</protein>
<dbReference type="GO" id="GO:0000155">
    <property type="term" value="F:phosphorelay sensor kinase activity"/>
    <property type="evidence" value="ECO:0007669"/>
    <property type="project" value="InterPro"/>
</dbReference>
<dbReference type="EC" id="2.7.13.3" evidence="2"/>
<organism evidence="8">
    <name type="scientific">Geobacter sp. (strain M21)</name>
    <dbReference type="NCBI Taxonomy" id="443144"/>
    <lineage>
        <taxon>Bacteria</taxon>
        <taxon>Pseudomonadati</taxon>
        <taxon>Thermodesulfobacteriota</taxon>
        <taxon>Desulfuromonadia</taxon>
        <taxon>Geobacterales</taxon>
        <taxon>Geobacteraceae</taxon>
        <taxon>Geobacter</taxon>
    </lineage>
</organism>
<dbReference type="SMART" id="SM00387">
    <property type="entry name" value="HATPase_c"/>
    <property type="match status" value="1"/>
</dbReference>
<evidence type="ECO:0000259" key="7">
    <source>
        <dbReference type="PROSITE" id="PS50110"/>
    </source>
</evidence>
<dbReference type="PANTHER" id="PTHR43547:SF2">
    <property type="entry name" value="HYBRID SIGNAL TRANSDUCTION HISTIDINE KINASE C"/>
    <property type="match status" value="1"/>
</dbReference>
<dbReference type="eggNOG" id="COG4191">
    <property type="taxonomic scope" value="Bacteria"/>
</dbReference>
<keyword evidence="8" id="KW-0418">Kinase</keyword>
<evidence type="ECO:0000256" key="3">
    <source>
        <dbReference type="ARBA" id="ARBA00022553"/>
    </source>
</evidence>
<dbReference type="CDD" id="cd19920">
    <property type="entry name" value="REC_PA4781-like"/>
    <property type="match status" value="1"/>
</dbReference>
<evidence type="ECO:0000313" key="8">
    <source>
        <dbReference type="EMBL" id="ACT19268.1"/>
    </source>
</evidence>
<dbReference type="InterPro" id="IPR003594">
    <property type="entry name" value="HATPase_dom"/>
</dbReference>
<dbReference type="HOGENOM" id="CLU_000445_114_72_7"/>
<dbReference type="OrthoDB" id="9799273at2"/>
<dbReference type="AlphaFoldDB" id="C6E449"/>
<accession>C6E449</accession>
<dbReference type="InterPro" id="IPR011006">
    <property type="entry name" value="CheY-like_superfamily"/>
</dbReference>
<dbReference type="PANTHER" id="PTHR43547">
    <property type="entry name" value="TWO-COMPONENT HISTIDINE KINASE"/>
    <property type="match status" value="1"/>
</dbReference>
<dbReference type="KEGG" id="gem:GM21_3242"/>
<evidence type="ECO:0000256" key="2">
    <source>
        <dbReference type="ARBA" id="ARBA00012438"/>
    </source>
</evidence>
<gene>
    <name evidence="8" type="ordered locus">GM21_3242</name>
</gene>
<proteinExistence type="predicted"/>
<dbReference type="InterPro" id="IPR036097">
    <property type="entry name" value="HisK_dim/P_sf"/>
</dbReference>
<dbReference type="EMBL" id="CP001661">
    <property type="protein sequence ID" value="ACT19268.1"/>
    <property type="molecule type" value="Genomic_DNA"/>
</dbReference>
<dbReference type="Gene3D" id="1.10.287.130">
    <property type="match status" value="1"/>
</dbReference>
<dbReference type="Gene3D" id="3.40.50.2300">
    <property type="match status" value="1"/>
</dbReference>
<evidence type="ECO:0000256" key="4">
    <source>
        <dbReference type="PROSITE-ProRule" id="PRU00169"/>
    </source>
</evidence>
<dbReference type="SUPFAM" id="SSF52172">
    <property type="entry name" value="CheY-like"/>
    <property type="match status" value="1"/>
</dbReference>
<dbReference type="Pfam" id="PF02518">
    <property type="entry name" value="HATPase_c"/>
    <property type="match status" value="1"/>
</dbReference>
<dbReference type="SMART" id="SM00448">
    <property type="entry name" value="REC"/>
    <property type="match status" value="1"/>
</dbReference>
<dbReference type="PROSITE" id="PS50109">
    <property type="entry name" value="HIS_KIN"/>
    <property type="match status" value="1"/>
</dbReference>
<feature type="domain" description="Histidine kinase" evidence="6">
    <location>
        <begin position="225"/>
        <end position="440"/>
    </location>
</feature>
<reference evidence="8" key="1">
    <citation type="submission" date="2009-07" db="EMBL/GenBank/DDBJ databases">
        <title>Complete sequence of Geobacter sp. M21.</title>
        <authorList>
            <consortium name="US DOE Joint Genome Institute"/>
            <person name="Lucas S."/>
            <person name="Copeland A."/>
            <person name="Lapidus A."/>
            <person name="Glavina del Rio T."/>
            <person name="Dalin E."/>
            <person name="Tice H."/>
            <person name="Bruce D."/>
            <person name="Goodwin L."/>
            <person name="Pitluck S."/>
            <person name="Saunders E."/>
            <person name="Brettin T."/>
            <person name="Detter J.C."/>
            <person name="Han C."/>
            <person name="Larimer F."/>
            <person name="Land M."/>
            <person name="Hauser L."/>
            <person name="Kyrpides N."/>
            <person name="Ovchinnikova G."/>
            <person name="Lovley D."/>
        </authorList>
    </citation>
    <scope>NUCLEOTIDE SEQUENCE [LARGE SCALE GENOMIC DNA]</scope>
    <source>
        <strain evidence="8">M21</strain>
    </source>
</reference>
<evidence type="ECO:0000256" key="5">
    <source>
        <dbReference type="SAM" id="Coils"/>
    </source>
</evidence>
<dbReference type="PROSITE" id="PS50110">
    <property type="entry name" value="RESPONSE_REGULATORY"/>
    <property type="match status" value="1"/>
</dbReference>
<dbReference type="Pfam" id="PF00072">
    <property type="entry name" value="Response_reg"/>
    <property type="match status" value="1"/>
</dbReference>
<keyword evidence="5" id="KW-0175">Coiled coil</keyword>
<sequence>MNATIVPPKEHGAAVLVIDDDMNNLAIVSSLLQEYSYTIYVAEDGESGIRRALLTRPDLILLDVLMPGIDGFETCQRLKAMEGTRDIPVIFMTALAEMEQKVRGFEAGAVDYIVKPLQREEVLARVGVHIHIRHLSKELQETNASLEKRVEDRTASLASANQELQKEIAERKLAEEALAVKQAQLEALNLSLEQRVVEEVEKNLQKDRLLFQNTRLAAMGELLNNIAHQWRQPLNKIALLIQGCLYESNEGKLDHESFKGCVNRCMELITYLSNTINSFQSFFMPEGEPGQFDPCETVERSLSLVRNSYEENGIAVRIMNNGSVPMMGFRNAFSQAVLSILNNAQQVLLERDTPQPAIEVDCLYRDGKNIITISDNGGGIDEKIIGKIFDPYFTTKFKAQGTGLGLYMAKMIIEKNMGGRLSARNTQAGAEFTIELPLPDS</sequence>
<dbReference type="InterPro" id="IPR004358">
    <property type="entry name" value="Sig_transdc_His_kin-like_C"/>
</dbReference>
<keyword evidence="8" id="KW-0808">Transferase</keyword>
<feature type="coiled-coil region" evidence="5">
    <location>
        <begin position="143"/>
        <end position="191"/>
    </location>
</feature>
<dbReference type="eggNOG" id="COG3437">
    <property type="taxonomic scope" value="Bacteria"/>
</dbReference>
<dbReference type="Gene3D" id="3.30.565.10">
    <property type="entry name" value="Histidine kinase-like ATPase, C-terminal domain"/>
    <property type="match status" value="1"/>
</dbReference>
<dbReference type="InterPro" id="IPR005467">
    <property type="entry name" value="His_kinase_dom"/>
</dbReference>
<evidence type="ECO:0000256" key="1">
    <source>
        <dbReference type="ARBA" id="ARBA00000085"/>
    </source>
</evidence>
<comment type="catalytic activity">
    <reaction evidence="1">
        <text>ATP + protein L-histidine = ADP + protein N-phospho-L-histidine.</text>
        <dbReference type="EC" id="2.7.13.3"/>
    </reaction>
</comment>
<dbReference type="SUPFAM" id="SSF47384">
    <property type="entry name" value="Homodimeric domain of signal transducing histidine kinase"/>
    <property type="match status" value="1"/>
</dbReference>
<dbReference type="SUPFAM" id="SSF55874">
    <property type="entry name" value="ATPase domain of HSP90 chaperone/DNA topoisomerase II/histidine kinase"/>
    <property type="match status" value="1"/>
</dbReference>
<dbReference type="PRINTS" id="PR00344">
    <property type="entry name" value="BCTRLSENSOR"/>
</dbReference>
<evidence type="ECO:0000259" key="6">
    <source>
        <dbReference type="PROSITE" id="PS50109"/>
    </source>
</evidence>
<name>C6E449_GEOSM</name>
<dbReference type="InterPro" id="IPR036890">
    <property type="entry name" value="HATPase_C_sf"/>
</dbReference>
<keyword evidence="3 4" id="KW-0597">Phosphoprotein</keyword>
<feature type="domain" description="Response regulatory" evidence="7">
    <location>
        <begin position="14"/>
        <end position="130"/>
    </location>
</feature>
<feature type="modified residue" description="4-aspartylphosphate" evidence="4">
    <location>
        <position position="63"/>
    </location>
</feature>